<name>A0A0V0T849_9BILA</name>
<comment type="subcellular location">
    <subcellularLocation>
        <location evidence="1">Nucleus</location>
    </subcellularLocation>
</comment>
<evidence type="ECO:0000313" key="4">
    <source>
        <dbReference type="Proteomes" id="UP000055048"/>
    </source>
</evidence>
<reference evidence="3 4" key="1">
    <citation type="submission" date="2015-01" db="EMBL/GenBank/DDBJ databases">
        <title>Evolution of Trichinella species and genotypes.</title>
        <authorList>
            <person name="Korhonen P.K."/>
            <person name="Edoardo P."/>
            <person name="Giuseppe L.R."/>
            <person name="Gasser R.B."/>
        </authorList>
    </citation>
    <scope>NUCLEOTIDE SEQUENCE [LARGE SCALE GENOMIC DNA]</scope>
    <source>
        <strain evidence="3">ISS417</strain>
    </source>
</reference>
<dbReference type="AlphaFoldDB" id="A0A0V0T849"/>
<gene>
    <name evidence="3" type="primary">CENPBD1</name>
    <name evidence="3" type="ORF">T05_1246</name>
</gene>
<feature type="compositionally biased region" description="Polar residues" evidence="2">
    <location>
        <begin position="9"/>
        <end position="22"/>
    </location>
</feature>
<protein>
    <submittedName>
        <fullName evidence="3">CENPB DNA-binding domain-containing protein 1</fullName>
    </submittedName>
</protein>
<feature type="region of interest" description="Disordered" evidence="2">
    <location>
        <begin position="1"/>
        <end position="25"/>
    </location>
</feature>
<sequence>MKNTDKIKSSASANSYLSTTKATRSRTHLFEEMERKLSIWVDDQTQQCISLSPMLIMQKARSISNHIE</sequence>
<evidence type="ECO:0000313" key="3">
    <source>
        <dbReference type="EMBL" id="KRX35126.1"/>
    </source>
</evidence>
<dbReference type="SUPFAM" id="SSF46689">
    <property type="entry name" value="Homeodomain-like"/>
    <property type="match status" value="1"/>
</dbReference>
<dbReference type="GO" id="GO:0003677">
    <property type="term" value="F:DNA binding"/>
    <property type="evidence" value="ECO:0007669"/>
    <property type="project" value="UniProtKB-KW"/>
</dbReference>
<keyword evidence="3" id="KW-0238">DNA-binding</keyword>
<proteinExistence type="predicted"/>
<evidence type="ECO:0000256" key="1">
    <source>
        <dbReference type="ARBA" id="ARBA00004123"/>
    </source>
</evidence>
<accession>A0A0V0T849</accession>
<dbReference type="Gene3D" id="1.10.10.60">
    <property type="entry name" value="Homeodomain-like"/>
    <property type="match status" value="1"/>
</dbReference>
<dbReference type="InterPro" id="IPR009057">
    <property type="entry name" value="Homeodomain-like_sf"/>
</dbReference>
<dbReference type="GO" id="GO:0005634">
    <property type="term" value="C:nucleus"/>
    <property type="evidence" value="ECO:0007669"/>
    <property type="project" value="UniProtKB-SubCell"/>
</dbReference>
<dbReference type="EMBL" id="JYDJ01000472">
    <property type="protein sequence ID" value="KRX35126.1"/>
    <property type="molecule type" value="Genomic_DNA"/>
</dbReference>
<comment type="caution">
    <text evidence="3">The sequence shown here is derived from an EMBL/GenBank/DDBJ whole genome shotgun (WGS) entry which is preliminary data.</text>
</comment>
<organism evidence="3 4">
    <name type="scientific">Trichinella murrelli</name>
    <dbReference type="NCBI Taxonomy" id="144512"/>
    <lineage>
        <taxon>Eukaryota</taxon>
        <taxon>Metazoa</taxon>
        <taxon>Ecdysozoa</taxon>
        <taxon>Nematoda</taxon>
        <taxon>Enoplea</taxon>
        <taxon>Dorylaimia</taxon>
        <taxon>Trichinellida</taxon>
        <taxon>Trichinellidae</taxon>
        <taxon>Trichinella</taxon>
    </lineage>
</organism>
<evidence type="ECO:0000256" key="2">
    <source>
        <dbReference type="SAM" id="MobiDB-lite"/>
    </source>
</evidence>
<keyword evidence="4" id="KW-1185">Reference proteome</keyword>
<dbReference type="Proteomes" id="UP000055048">
    <property type="component" value="Unassembled WGS sequence"/>
</dbReference>